<keyword evidence="5 14" id="KW-0547">Nucleotide-binding</keyword>
<evidence type="ECO:0000256" key="13">
    <source>
        <dbReference type="ARBA" id="ARBA00059457"/>
    </source>
</evidence>
<dbReference type="PROSITE" id="PS00378">
    <property type="entry name" value="HEXOKINASE_1"/>
    <property type="match status" value="1"/>
</dbReference>
<dbReference type="CDD" id="cd24019">
    <property type="entry name" value="ASKHA_NBD_HK_meta"/>
    <property type="match status" value="1"/>
</dbReference>
<evidence type="ECO:0000256" key="11">
    <source>
        <dbReference type="ARBA" id="ARBA00048160"/>
    </source>
</evidence>
<evidence type="ECO:0000256" key="6">
    <source>
        <dbReference type="ARBA" id="ARBA00022777"/>
    </source>
</evidence>
<evidence type="ECO:0000313" key="19">
    <source>
        <dbReference type="Proteomes" id="UP000594260"/>
    </source>
</evidence>
<evidence type="ECO:0000313" key="18">
    <source>
        <dbReference type="EnsemblMetazoa" id="XP_022669591"/>
    </source>
</evidence>
<feature type="compositionally biased region" description="Polar residues" evidence="15">
    <location>
        <begin position="43"/>
        <end position="59"/>
    </location>
</feature>
<dbReference type="PROSITE" id="PS51748">
    <property type="entry name" value="HEXOKINASE_2"/>
    <property type="match status" value="1"/>
</dbReference>
<dbReference type="InterPro" id="IPR022672">
    <property type="entry name" value="Hexokinase_N"/>
</dbReference>
<evidence type="ECO:0000256" key="5">
    <source>
        <dbReference type="ARBA" id="ARBA00022741"/>
    </source>
</evidence>
<dbReference type="InterPro" id="IPR001312">
    <property type="entry name" value="Hexokinase"/>
</dbReference>
<dbReference type="FunFam" id="3.30.420.40:FF:000095">
    <property type="entry name" value="Phosphotransferase"/>
    <property type="match status" value="1"/>
</dbReference>
<evidence type="ECO:0000256" key="8">
    <source>
        <dbReference type="ARBA" id="ARBA00023152"/>
    </source>
</evidence>
<keyword evidence="7 14" id="KW-0067">ATP-binding</keyword>
<dbReference type="EC" id="2.7.1.-" evidence="14"/>
<dbReference type="GO" id="GO:0004340">
    <property type="term" value="F:glucokinase activity"/>
    <property type="evidence" value="ECO:0007669"/>
    <property type="project" value="TreeGrafter"/>
</dbReference>
<dbReference type="CTD" id="45875"/>
<reference evidence="18" key="1">
    <citation type="submission" date="2021-01" db="UniProtKB">
        <authorList>
            <consortium name="EnsemblMetazoa"/>
        </authorList>
    </citation>
    <scope>IDENTIFICATION</scope>
</reference>
<comment type="pathway">
    <text evidence="1">Carbohydrate degradation; glycolysis; D-glyceraldehyde 3-phosphate and glycerone phosphate from D-glucose: step 1/4.</text>
</comment>
<evidence type="ECO:0000256" key="3">
    <source>
        <dbReference type="ARBA" id="ARBA00009225"/>
    </source>
</evidence>
<dbReference type="PANTHER" id="PTHR19443">
    <property type="entry name" value="HEXOKINASE"/>
    <property type="match status" value="1"/>
</dbReference>
<dbReference type="FunFam" id="3.40.367.20:FF:000005">
    <property type="entry name" value="Phosphotransferase"/>
    <property type="match status" value="1"/>
</dbReference>
<dbReference type="PRINTS" id="PR00475">
    <property type="entry name" value="HEXOKINASE"/>
</dbReference>
<dbReference type="OrthoDB" id="419537at2759"/>
<keyword evidence="19" id="KW-1185">Reference proteome</keyword>
<dbReference type="InParanoid" id="A0A7M7KR50"/>
<dbReference type="UniPathway" id="UPA00242"/>
<dbReference type="UniPathway" id="UPA00109">
    <property type="reaction ID" value="UER00180"/>
</dbReference>
<dbReference type="GO" id="GO:0005524">
    <property type="term" value="F:ATP binding"/>
    <property type="evidence" value="ECO:0007669"/>
    <property type="project" value="UniProtKB-UniRule"/>
</dbReference>
<dbReference type="EnsemblMetazoa" id="XM_022813856">
    <property type="protein sequence ID" value="XP_022669591"/>
    <property type="gene ID" value="LOC111253817"/>
</dbReference>
<dbReference type="GO" id="GO:0005829">
    <property type="term" value="C:cytosol"/>
    <property type="evidence" value="ECO:0007669"/>
    <property type="project" value="TreeGrafter"/>
</dbReference>
<comment type="catalytic activity">
    <reaction evidence="10">
        <text>D-fructose + ATP = D-fructose 6-phosphate + ADP + H(+)</text>
        <dbReference type="Rhea" id="RHEA:16125"/>
        <dbReference type="ChEBI" id="CHEBI:15378"/>
        <dbReference type="ChEBI" id="CHEBI:30616"/>
        <dbReference type="ChEBI" id="CHEBI:37721"/>
        <dbReference type="ChEBI" id="CHEBI:61527"/>
        <dbReference type="ChEBI" id="CHEBI:456216"/>
        <dbReference type="EC" id="2.7.1.1"/>
    </reaction>
    <physiologicalReaction direction="left-to-right" evidence="10">
        <dbReference type="Rhea" id="RHEA:16126"/>
    </physiologicalReaction>
</comment>
<organism evidence="18 19">
    <name type="scientific">Varroa destructor</name>
    <name type="common">Honeybee mite</name>
    <dbReference type="NCBI Taxonomy" id="109461"/>
    <lineage>
        <taxon>Eukaryota</taxon>
        <taxon>Metazoa</taxon>
        <taxon>Ecdysozoa</taxon>
        <taxon>Arthropoda</taxon>
        <taxon>Chelicerata</taxon>
        <taxon>Arachnida</taxon>
        <taxon>Acari</taxon>
        <taxon>Parasitiformes</taxon>
        <taxon>Mesostigmata</taxon>
        <taxon>Gamasina</taxon>
        <taxon>Dermanyssoidea</taxon>
        <taxon>Varroidae</taxon>
        <taxon>Varroa</taxon>
    </lineage>
</organism>
<dbReference type="GO" id="GO:0006006">
    <property type="term" value="P:glucose metabolic process"/>
    <property type="evidence" value="ECO:0007669"/>
    <property type="project" value="TreeGrafter"/>
</dbReference>
<comment type="similarity">
    <text evidence="3 14">Belongs to the hexokinase family.</text>
</comment>
<dbReference type="InterPro" id="IPR043129">
    <property type="entry name" value="ATPase_NBD"/>
</dbReference>
<dbReference type="GO" id="GO:0008865">
    <property type="term" value="F:fructokinase activity"/>
    <property type="evidence" value="ECO:0007669"/>
    <property type="project" value="TreeGrafter"/>
</dbReference>
<dbReference type="OMA" id="YPNFEGY"/>
<feature type="domain" description="Hexokinase C-terminal" evidence="17">
    <location>
        <begin position="274"/>
        <end position="507"/>
    </location>
</feature>
<keyword evidence="8 14" id="KW-0324">Glycolysis</keyword>
<comment type="pathway">
    <text evidence="2">Carbohydrate metabolism; hexose metabolism.</text>
</comment>
<dbReference type="InterPro" id="IPR019807">
    <property type="entry name" value="Hexokinase_BS"/>
</dbReference>
<dbReference type="GeneID" id="111253817"/>
<dbReference type="GO" id="GO:0005739">
    <property type="term" value="C:mitochondrion"/>
    <property type="evidence" value="ECO:0007669"/>
    <property type="project" value="TreeGrafter"/>
</dbReference>
<proteinExistence type="inferred from homology"/>
<dbReference type="Pfam" id="PF00349">
    <property type="entry name" value="Hexokinase_1"/>
    <property type="match status" value="1"/>
</dbReference>
<dbReference type="Pfam" id="PF03727">
    <property type="entry name" value="Hexokinase_2"/>
    <property type="match status" value="1"/>
</dbReference>
<accession>A0A7M7KR50</accession>
<evidence type="ECO:0000256" key="7">
    <source>
        <dbReference type="ARBA" id="ARBA00022840"/>
    </source>
</evidence>
<feature type="region of interest" description="Disordered" evidence="15">
    <location>
        <begin position="26"/>
        <end position="62"/>
    </location>
</feature>
<dbReference type="Proteomes" id="UP000594260">
    <property type="component" value="Unplaced"/>
</dbReference>
<keyword evidence="6 14" id="KW-0418">Kinase</keyword>
<evidence type="ECO:0000256" key="15">
    <source>
        <dbReference type="SAM" id="MobiDB-lite"/>
    </source>
</evidence>
<dbReference type="GO" id="GO:0006096">
    <property type="term" value="P:glycolytic process"/>
    <property type="evidence" value="ECO:0007669"/>
    <property type="project" value="UniProtKB-UniPathway"/>
</dbReference>
<evidence type="ECO:0000256" key="14">
    <source>
        <dbReference type="RuleBase" id="RU362007"/>
    </source>
</evidence>
<comment type="catalytic activity">
    <reaction evidence="12">
        <text>D-mannose + ATP = D-mannose 6-phosphate + ADP + H(+)</text>
        <dbReference type="Rhea" id="RHEA:11028"/>
        <dbReference type="ChEBI" id="CHEBI:4208"/>
        <dbReference type="ChEBI" id="CHEBI:15378"/>
        <dbReference type="ChEBI" id="CHEBI:30616"/>
        <dbReference type="ChEBI" id="CHEBI:58735"/>
        <dbReference type="ChEBI" id="CHEBI:456216"/>
        <dbReference type="EC" id="2.7.1.1"/>
    </reaction>
    <physiologicalReaction direction="left-to-right" evidence="12">
        <dbReference type="Rhea" id="RHEA:11029"/>
    </physiologicalReaction>
</comment>
<evidence type="ECO:0000256" key="12">
    <source>
        <dbReference type="ARBA" id="ARBA00050361"/>
    </source>
</evidence>
<dbReference type="RefSeq" id="XP_022669591.1">
    <property type="nucleotide sequence ID" value="XM_022813856.1"/>
</dbReference>
<name>A0A7M7KR50_VARDE</name>
<evidence type="ECO:0000259" key="16">
    <source>
        <dbReference type="Pfam" id="PF00349"/>
    </source>
</evidence>
<keyword evidence="4 14" id="KW-0808">Transferase</keyword>
<comment type="function">
    <text evidence="13">Catalyzes the phosphorylation of various hexoses to hexose 6-phosphate.</text>
</comment>
<comment type="catalytic activity">
    <reaction evidence="9">
        <text>a D-hexose + ATP = a D-hexose 6-phosphate + ADP + H(+)</text>
        <dbReference type="Rhea" id="RHEA:22740"/>
        <dbReference type="ChEBI" id="CHEBI:4194"/>
        <dbReference type="ChEBI" id="CHEBI:15378"/>
        <dbReference type="ChEBI" id="CHEBI:30616"/>
        <dbReference type="ChEBI" id="CHEBI:229467"/>
        <dbReference type="ChEBI" id="CHEBI:456216"/>
        <dbReference type="EC" id="2.7.1.1"/>
    </reaction>
    <physiologicalReaction direction="left-to-right" evidence="9">
        <dbReference type="Rhea" id="RHEA:22741"/>
    </physiologicalReaction>
</comment>
<sequence length="523" mass="58175">MFITFVSCYLANLCGKLAEWLSSRTLPGGRSKSAKSRRALQAAKSTAMGSQSGKAQPFTSIEHPIKRSPSYDQVEAITRELELSNDTLEKVMTCLLKELNNGLNKETHAKADVKQYITYVRDVPDGSESGRFLALDLGGTNFRVLLIEIDGDKFKMDNAIYAVPQEIMLGTGTQLFDHIAECLATFSMERGIYGQRLPLGFTFSFPCRQEGLTRARLVTWTKGFKCSGVEGEDVVKLLREAIARRGDVQIDVMAVVNDTTGTLMSCAHRNKECRLGVIVGTGANACYMERIENCQLWDGDDKEPRQVIINTEWGAFGDNGVIDFIRTQYDIEVDEHSLNPSHQKFEKMISGMYMGELARRVVVRLANEHLIFNGRLSQKMKTPYAFKTKYISEIESDQKGCFDETRKVLAKLDQIGSDDDCQCLKLVVSRVSSRAAHLVSAAIATVLNKMKRPHTTVGVDGSVYRYHPKFHQLMEAKIAELTNPDYKFDLMLSEDGSGRGAALVAAVAVRNIQRGGRSPCMGI</sequence>
<dbReference type="Gene3D" id="3.40.367.20">
    <property type="match status" value="1"/>
</dbReference>
<dbReference type="AlphaFoldDB" id="A0A7M7KR50"/>
<evidence type="ECO:0000256" key="9">
    <source>
        <dbReference type="ARBA" id="ARBA00044613"/>
    </source>
</evidence>
<evidence type="ECO:0000256" key="1">
    <source>
        <dbReference type="ARBA" id="ARBA00004888"/>
    </source>
</evidence>
<evidence type="ECO:0000256" key="10">
    <source>
        <dbReference type="ARBA" id="ARBA00047905"/>
    </source>
</evidence>
<dbReference type="PANTHER" id="PTHR19443:SF16">
    <property type="entry name" value="HEXOKINASE TYPE 1-RELATED"/>
    <property type="match status" value="1"/>
</dbReference>
<feature type="domain" description="Hexokinase N-terminal" evidence="16">
    <location>
        <begin position="74"/>
        <end position="267"/>
    </location>
</feature>
<comment type="catalytic activity">
    <reaction evidence="11">
        <text>D-glucose + ATP = D-glucose 6-phosphate + ADP + H(+)</text>
        <dbReference type="Rhea" id="RHEA:17825"/>
        <dbReference type="ChEBI" id="CHEBI:4167"/>
        <dbReference type="ChEBI" id="CHEBI:15378"/>
        <dbReference type="ChEBI" id="CHEBI:30616"/>
        <dbReference type="ChEBI" id="CHEBI:61548"/>
        <dbReference type="ChEBI" id="CHEBI:456216"/>
        <dbReference type="EC" id="2.7.1.1"/>
    </reaction>
    <physiologicalReaction direction="left-to-right" evidence="11">
        <dbReference type="Rhea" id="RHEA:17826"/>
    </physiologicalReaction>
</comment>
<evidence type="ECO:0000256" key="2">
    <source>
        <dbReference type="ARBA" id="ARBA00005028"/>
    </source>
</evidence>
<dbReference type="FunCoup" id="A0A7M7KR50">
    <property type="interactions" value="350"/>
</dbReference>
<dbReference type="KEGG" id="vde:111253817"/>
<dbReference type="InterPro" id="IPR022673">
    <property type="entry name" value="Hexokinase_C"/>
</dbReference>
<dbReference type="SUPFAM" id="SSF53067">
    <property type="entry name" value="Actin-like ATPase domain"/>
    <property type="match status" value="2"/>
</dbReference>
<dbReference type="Gene3D" id="3.30.420.40">
    <property type="match status" value="1"/>
</dbReference>
<evidence type="ECO:0000256" key="4">
    <source>
        <dbReference type="ARBA" id="ARBA00022679"/>
    </source>
</evidence>
<dbReference type="GO" id="GO:0005536">
    <property type="term" value="F:D-glucose binding"/>
    <property type="evidence" value="ECO:0007669"/>
    <property type="project" value="InterPro"/>
</dbReference>
<evidence type="ECO:0000259" key="17">
    <source>
        <dbReference type="Pfam" id="PF03727"/>
    </source>
</evidence>
<dbReference type="GO" id="GO:0001678">
    <property type="term" value="P:intracellular glucose homeostasis"/>
    <property type="evidence" value="ECO:0007669"/>
    <property type="project" value="InterPro"/>
</dbReference>
<protein>
    <recommendedName>
        <fullName evidence="14">Phosphotransferase</fullName>
        <ecNumber evidence="14">2.7.1.-</ecNumber>
    </recommendedName>
</protein>